<dbReference type="OrthoDB" id="416119at2759"/>
<dbReference type="InterPro" id="IPR000477">
    <property type="entry name" value="RT_dom"/>
</dbReference>
<sequence length="227" mass="25258">MNKGKSSGLDGIPVEFYQSFWPELGPLLLDMINYSITQGSFRQGINIAVISLLLKKDPESCTSYRPLSLIETNVKVYAKVFARHLGHLDQNGFIKACSASDSLRRLYHIIYSADQPNSPWAVLSFDTMKAFDCLEWNYLWSVMNHFGLGSGFINMVRVLYANPTASVLSGQFCSQPFALRTGTRQGCPVSPLLFALFGTSNPGGSPVRSHHPHPFEKHISSHLSICR</sequence>
<dbReference type="Pfam" id="PF00078">
    <property type="entry name" value="RVT_1"/>
    <property type="match status" value="1"/>
</dbReference>
<name>A0A8T2N2K7_9TELE</name>
<evidence type="ECO:0000313" key="2">
    <source>
        <dbReference type="EMBL" id="KAG9332681.1"/>
    </source>
</evidence>
<reference evidence="2" key="1">
    <citation type="thesis" date="2021" institute="BYU ScholarsArchive" country="Provo, UT, USA">
        <title>Applications of and Algorithms for Genome Assembly and Genomic Analyses with an Emphasis on Marine Teleosts.</title>
        <authorList>
            <person name="Pickett B.D."/>
        </authorList>
    </citation>
    <scope>NUCLEOTIDE SEQUENCE</scope>
    <source>
        <strain evidence="2">HI-2016</strain>
    </source>
</reference>
<evidence type="ECO:0000259" key="1">
    <source>
        <dbReference type="Pfam" id="PF00078"/>
    </source>
</evidence>
<keyword evidence="3" id="KW-1185">Reference proteome</keyword>
<evidence type="ECO:0000313" key="3">
    <source>
        <dbReference type="Proteomes" id="UP000824540"/>
    </source>
</evidence>
<feature type="domain" description="Reverse transcriptase" evidence="1">
    <location>
        <begin position="55"/>
        <end position="197"/>
    </location>
</feature>
<proteinExistence type="predicted"/>
<comment type="caution">
    <text evidence="2">The sequence shown here is derived from an EMBL/GenBank/DDBJ whole genome shotgun (WGS) entry which is preliminary data.</text>
</comment>
<dbReference type="InterPro" id="IPR043502">
    <property type="entry name" value="DNA/RNA_pol_sf"/>
</dbReference>
<dbReference type="EMBL" id="JAFBMS010000237">
    <property type="protein sequence ID" value="KAG9332681.1"/>
    <property type="molecule type" value="Genomic_DNA"/>
</dbReference>
<dbReference type="PANTHER" id="PTHR19446">
    <property type="entry name" value="REVERSE TRANSCRIPTASES"/>
    <property type="match status" value="1"/>
</dbReference>
<organism evidence="2 3">
    <name type="scientific">Albula glossodonta</name>
    <name type="common">roundjaw bonefish</name>
    <dbReference type="NCBI Taxonomy" id="121402"/>
    <lineage>
        <taxon>Eukaryota</taxon>
        <taxon>Metazoa</taxon>
        <taxon>Chordata</taxon>
        <taxon>Craniata</taxon>
        <taxon>Vertebrata</taxon>
        <taxon>Euteleostomi</taxon>
        <taxon>Actinopterygii</taxon>
        <taxon>Neopterygii</taxon>
        <taxon>Teleostei</taxon>
        <taxon>Albuliformes</taxon>
        <taxon>Albulidae</taxon>
        <taxon>Albula</taxon>
    </lineage>
</organism>
<accession>A0A8T2N2K7</accession>
<gene>
    <name evidence="2" type="ORF">JZ751_014779</name>
</gene>
<dbReference type="Proteomes" id="UP000824540">
    <property type="component" value="Unassembled WGS sequence"/>
</dbReference>
<dbReference type="AlphaFoldDB" id="A0A8T2N2K7"/>
<dbReference type="SUPFAM" id="SSF56672">
    <property type="entry name" value="DNA/RNA polymerases"/>
    <property type="match status" value="1"/>
</dbReference>
<protein>
    <recommendedName>
        <fullName evidence="1">Reverse transcriptase domain-containing protein</fullName>
    </recommendedName>
</protein>